<evidence type="ECO:0000313" key="7">
    <source>
        <dbReference type="EMBL" id="TFJ96082.1"/>
    </source>
</evidence>
<keyword evidence="8" id="KW-1185">Reference proteome</keyword>
<proteinExistence type="predicted"/>
<dbReference type="GO" id="GO:0007010">
    <property type="term" value="P:cytoskeleton organization"/>
    <property type="evidence" value="ECO:0007669"/>
    <property type="project" value="TreeGrafter"/>
</dbReference>
<dbReference type="InterPro" id="IPR001060">
    <property type="entry name" value="FCH_dom"/>
</dbReference>
<keyword evidence="2 4" id="KW-0728">SH3 domain</keyword>
<feature type="region of interest" description="Disordered" evidence="5">
    <location>
        <begin position="217"/>
        <end position="352"/>
    </location>
</feature>
<comment type="caution">
    <text evidence="7">The sequence shown here is derived from an EMBL/GenBank/DDBJ whole genome shotgun (WGS) entry which is preliminary data.</text>
</comment>
<feature type="compositionally biased region" description="Pro residues" evidence="5">
    <location>
        <begin position="221"/>
        <end position="280"/>
    </location>
</feature>
<feature type="region of interest" description="Disordered" evidence="5">
    <location>
        <begin position="1"/>
        <end position="163"/>
    </location>
</feature>
<evidence type="ECO:0000313" key="8">
    <source>
        <dbReference type="Proteomes" id="UP000297703"/>
    </source>
</evidence>
<dbReference type="SMART" id="SM00326">
    <property type="entry name" value="SH3"/>
    <property type="match status" value="1"/>
</dbReference>
<dbReference type="GO" id="GO:0030100">
    <property type="term" value="P:regulation of endocytosis"/>
    <property type="evidence" value="ECO:0007669"/>
    <property type="project" value="TreeGrafter"/>
</dbReference>
<name>A0A4D9DM89_9SAUR</name>
<gene>
    <name evidence="7" type="ORF">DR999_PMT22160</name>
</gene>
<dbReference type="STRING" id="55544.A0A4D9DM89"/>
<dbReference type="GO" id="GO:0097320">
    <property type="term" value="P:plasma membrane tubulation"/>
    <property type="evidence" value="ECO:0007669"/>
    <property type="project" value="TreeGrafter"/>
</dbReference>
<protein>
    <submittedName>
        <fullName evidence="7">Tiggy-winkle hedgehog protein</fullName>
    </submittedName>
</protein>
<dbReference type="Pfam" id="PF00611">
    <property type="entry name" value="FCH"/>
    <property type="match status" value="1"/>
</dbReference>
<dbReference type="PANTHER" id="PTHR23065:SF22">
    <property type="entry name" value="PROTEIN KINASE C AND CASEIN KINASE SUBSTRATE IN NEURONS PROTEIN 3"/>
    <property type="match status" value="1"/>
</dbReference>
<dbReference type="Gene3D" id="2.30.30.40">
    <property type="entry name" value="SH3 Domains"/>
    <property type="match status" value="1"/>
</dbReference>
<evidence type="ECO:0000256" key="2">
    <source>
        <dbReference type="ARBA" id="ARBA00022443"/>
    </source>
</evidence>
<feature type="compositionally biased region" description="Low complexity" evidence="5">
    <location>
        <begin position="103"/>
        <end position="118"/>
    </location>
</feature>
<reference evidence="7 8" key="1">
    <citation type="submission" date="2019-04" db="EMBL/GenBank/DDBJ databases">
        <title>Draft genome of the big-headed turtle Platysternon megacephalum.</title>
        <authorList>
            <person name="Gong S."/>
        </authorList>
    </citation>
    <scope>NUCLEOTIDE SEQUENCE [LARGE SCALE GENOMIC DNA]</scope>
    <source>
        <strain evidence="7">DO16091913</strain>
        <tissue evidence="7">Muscle</tissue>
    </source>
</reference>
<dbReference type="SUPFAM" id="SSF50044">
    <property type="entry name" value="SH3-domain"/>
    <property type="match status" value="1"/>
</dbReference>
<dbReference type="GO" id="GO:0005886">
    <property type="term" value="C:plasma membrane"/>
    <property type="evidence" value="ECO:0007669"/>
    <property type="project" value="UniProtKB-SubCell"/>
</dbReference>
<dbReference type="OrthoDB" id="10255128at2759"/>
<evidence type="ECO:0000256" key="4">
    <source>
        <dbReference type="PROSITE-ProRule" id="PRU00192"/>
    </source>
</evidence>
<dbReference type="Pfam" id="PF14604">
    <property type="entry name" value="SH3_9"/>
    <property type="match status" value="1"/>
</dbReference>
<dbReference type="PANTHER" id="PTHR23065">
    <property type="entry name" value="PROLINE-SERINE-THREONINE PHOSPHATASE INTERACTING PROTEIN 1"/>
    <property type="match status" value="1"/>
</dbReference>
<evidence type="ECO:0000256" key="3">
    <source>
        <dbReference type="ARBA" id="ARBA00023054"/>
    </source>
</evidence>
<dbReference type="InterPro" id="IPR036028">
    <property type="entry name" value="SH3-like_dom_sf"/>
</dbReference>
<dbReference type="EMBL" id="QXTE01000807">
    <property type="protein sequence ID" value="TFJ96082.1"/>
    <property type="molecule type" value="Genomic_DNA"/>
</dbReference>
<evidence type="ECO:0000259" key="6">
    <source>
        <dbReference type="PROSITE" id="PS50002"/>
    </source>
</evidence>
<dbReference type="SUPFAM" id="SSF103657">
    <property type="entry name" value="BAR/IMD domain-like"/>
    <property type="match status" value="2"/>
</dbReference>
<keyword evidence="3" id="KW-0175">Coiled coil</keyword>
<organism evidence="7 8">
    <name type="scientific">Platysternon megacephalum</name>
    <name type="common">big-headed turtle</name>
    <dbReference type="NCBI Taxonomy" id="55544"/>
    <lineage>
        <taxon>Eukaryota</taxon>
        <taxon>Metazoa</taxon>
        <taxon>Chordata</taxon>
        <taxon>Craniata</taxon>
        <taxon>Vertebrata</taxon>
        <taxon>Euteleostomi</taxon>
        <taxon>Archelosauria</taxon>
        <taxon>Testudinata</taxon>
        <taxon>Testudines</taxon>
        <taxon>Cryptodira</taxon>
        <taxon>Durocryptodira</taxon>
        <taxon>Testudinoidea</taxon>
        <taxon>Platysternidae</taxon>
        <taxon>Platysternon</taxon>
    </lineage>
</organism>
<dbReference type="GO" id="GO:0005768">
    <property type="term" value="C:endosome"/>
    <property type="evidence" value="ECO:0007669"/>
    <property type="project" value="TreeGrafter"/>
</dbReference>
<dbReference type="FunFam" id="2.30.30.40:FF:000014">
    <property type="entry name" value="Kinase C and casein kinase substrate in neurons protein"/>
    <property type="match status" value="1"/>
</dbReference>
<comment type="subcellular location">
    <subcellularLocation>
        <location evidence="1">Cell membrane</location>
        <topology evidence="1">Peripheral membrane protein</topology>
        <orientation evidence="1">Cytoplasmic side</orientation>
    </subcellularLocation>
</comment>
<dbReference type="Gene3D" id="1.20.1270.60">
    <property type="entry name" value="Arfaptin homology (AH) domain/BAR domain"/>
    <property type="match status" value="2"/>
</dbReference>
<evidence type="ECO:0000256" key="5">
    <source>
        <dbReference type="SAM" id="MobiDB-lite"/>
    </source>
</evidence>
<dbReference type="InterPro" id="IPR027267">
    <property type="entry name" value="AH/BAR_dom_sf"/>
</dbReference>
<reference evidence="7 8" key="2">
    <citation type="submission" date="2019-04" db="EMBL/GenBank/DDBJ databases">
        <title>The genome sequence of big-headed turtle.</title>
        <authorList>
            <person name="Gong S."/>
        </authorList>
    </citation>
    <scope>NUCLEOTIDE SEQUENCE [LARGE SCALE GENOMIC DNA]</scope>
    <source>
        <strain evidence="7">DO16091913</strain>
        <tissue evidence="7">Muscle</tissue>
    </source>
</reference>
<dbReference type="Proteomes" id="UP000297703">
    <property type="component" value="Unassembled WGS sequence"/>
</dbReference>
<dbReference type="AlphaFoldDB" id="A0A4D9DM89"/>
<accession>A0A4D9DM89</accession>
<dbReference type="InterPro" id="IPR001452">
    <property type="entry name" value="SH3_domain"/>
</dbReference>
<dbReference type="PRINTS" id="PR01217">
    <property type="entry name" value="PRICHEXTENSN"/>
</dbReference>
<feature type="domain" description="SH3" evidence="6">
    <location>
        <begin position="414"/>
        <end position="474"/>
    </location>
</feature>
<evidence type="ECO:0000256" key="1">
    <source>
        <dbReference type="ARBA" id="ARBA00004413"/>
    </source>
</evidence>
<dbReference type="PRINTS" id="PR00452">
    <property type="entry name" value="SH3DOMAIN"/>
</dbReference>
<dbReference type="PROSITE" id="PS50002">
    <property type="entry name" value="SH3"/>
    <property type="match status" value="1"/>
</dbReference>
<dbReference type="GO" id="GO:0005543">
    <property type="term" value="F:phospholipid binding"/>
    <property type="evidence" value="ECO:0007669"/>
    <property type="project" value="TreeGrafter"/>
</dbReference>
<sequence length="474" mass="49942">MEGDATATPRDASKALGGVTVAPSDATATPGDASKALGSVTVAPSDATATPGDASKALGSVTVAPSDTTATPGDPSAALGNVTVAPSGPVVTPSEAGGGGPDAGASSIGLLAGAAPDTATPPPASRPALQPGSVGPRAAPAPQGWTMSEIYSEVAGDEPPSDSFWMPNHYQRTVRRLEEGSQVCDQLVGCFRDRARIEGSYARHMGAWVQKWRPLVDASESPPPAARCPPPSPLPHPLPPAARCPPRAPCPTPPQHSAPHQAPYPTPPPAGHPLPSPPAPSSMHQLQPLVSPLPQVEKAKASYHRACRKEHAAAGREQLAPGGPPLAPDRQRALREERQRHTLETHKERQHYEQALAELTRANPRYMEEMESVFEQGQEFEQRRIEFLKEALTALQRRLDPTAHSGATEGPAPVQGQRVRAIYDYAGQEPDELSFTAGEELTKLEEQDPQGWCKGVTDGGRVGLYPANYVQPVP</sequence>
<feature type="compositionally biased region" description="Basic and acidic residues" evidence="5">
    <location>
        <begin position="329"/>
        <end position="352"/>
    </location>
</feature>